<keyword evidence="3" id="KW-0804">Transcription</keyword>
<proteinExistence type="predicted"/>
<evidence type="ECO:0000313" key="4">
    <source>
        <dbReference type="EMBL" id="EKF21154.1"/>
    </source>
</evidence>
<gene>
    <name evidence="4" type="ORF">C731_4857</name>
</gene>
<dbReference type="GO" id="GO:0003700">
    <property type="term" value="F:DNA-binding transcription factor activity"/>
    <property type="evidence" value="ECO:0007669"/>
    <property type="project" value="InterPro"/>
</dbReference>
<dbReference type="PATRIC" id="fig|1122247.3.peg.4656"/>
<dbReference type="SUPFAM" id="SSF46785">
    <property type="entry name" value="Winged helix' DNA-binding domain"/>
    <property type="match status" value="1"/>
</dbReference>
<dbReference type="SUPFAM" id="SSF48008">
    <property type="entry name" value="GntR ligand-binding domain-like"/>
    <property type="match status" value="1"/>
</dbReference>
<dbReference type="STRING" id="1122247.GCA_000379865_02320"/>
<dbReference type="InterPro" id="IPR036390">
    <property type="entry name" value="WH_DNA-bd_sf"/>
</dbReference>
<reference evidence="4 5" key="1">
    <citation type="journal article" date="2012" name="J. Bacteriol.">
        <title>Genome sequence of Mycobacterium hassiacum DSM 44199, a rare source of heat-stable mycobacterial proteins.</title>
        <authorList>
            <person name="Tiago I."/>
            <person name="Maranha A."/>
            <person name="Mendes V."/>
            <person name="Alarico S."/>
            <person name="Moynihan P.J."/>
            <person name="Clarke A.J."/>
            <person name="Macedo-Ribeiro S."/>
            <person name="Pereira P.J."/>
            <person name="Empadinhas N."/>
        </authorList>
    </citation>
    <scope>NUCLEOTIDE SEQUENCE [LARGE SCALE GENOMIC DNA]</scope>
    <source>
        <strain evidence="5">DSM 44199 / CIP 105218 / JCM 12690 / 3849</strain>
    </source>
</reference>
<keyword evidence="2" id="KW-0238">DNA-binding</keyword>
<dbReference type="SMART" id="SM00345">
    <property type="entry name" value="HTH_GNTR"/>
    <property type="match status" value="1"/>
</dbReference>
<dbReference type="InterPro" id="IPR000524">
    <property type="entry name" value="Tscrpt_reg_HTH_GntR"/>
</dbReference>
<dbReference type="AlphaFoldDB" id="K5BID1"/>
<dbReference type="PRINTS" id="PR00035">
    <property type="entry name" value="HTHGNTR"/>
</dbReference>
<evidence type="ECO:0000256" key="3">
    <source>
        <dbReference type="ARBA" id="ARBA00023163"/>
    </source>
</evidence>
<name>K5BID1_MYCHD</name>
<evidence type="ECO:0000313" key="5">
    <source>
        <dbReference type="Proteomes" id="UP000006265"/>
    </source>
</evidence>
<dbReference type="InterPro" id="IPR011711">
    <property type="entry name" value="GntR_C"/>
</dbReference>
<dbReference type="RefSeq" id="WP_005632650.1">
    <property type="nucleotide sequence ID" value="NZ_AMRA01000156.1"/>
</dbReference>
<evidence type="ECO:0000256" key="2">
    <source>
        <dbReference type="ARBA" id="ARBA00023125"/>
    </source>
</evidence>
<dbReference type="Gene3D" id="1.10.10.10">
    <property type="entry name" value="Winged helix-like DNA-binding domain superfamily/Winged helix DNA-binding domain"/>
    <property type="match status" value="1"/>
</dbReference>
<dbReference type="PANTHER" id="PTHR43537">
    <property type="entry name" value="TRANSCRIPTIONAL REGULATOR, GNTR FAMILY"/>
    <property type="match status" value="1"/>
</dbReference>
<dbReference type="PANTHER" id="PTHR43537:SF49">
    <property type="entry name" value="TRANSCRIPTIONAL REGULATORY PROTEIN"/>
    <property type="match status" value="1"/>
</dbReference>
<comment type="caution">
    <text evidence="4">The sequence shown here is derived from an EMBL/GenBank/DDBJ whole genome shotgun (WGS) entry which is preliminary data.</text>
</comment>
<protein>
    <submittedName>
        <fullName evidence="4">Bacterial regulatory s, gntR family protein</fullName>
    </submittedName>
</protein>
<dbReference type="OrthoDB" id="120836at2"/>
<dbReference type="Pfam" id="PF00392">
    <property type="entry name" value="GntR"/>
    <property type="match status" value="1"/>
</dbReference>
<dbReference type="Pfam" id="PF07729">
    <property type="entry name" value="FCD"/>
    <property type="match status" value="1"/>
</dbReference>
<dbReference type="EMBL" id="AMRA01000156">
    <property type="protein sequence ID" value="EKF21154.1"/>
    <property type="molecule type" value="Genomic_DNA"/>
</dbReference>
<organism evidence="4 5">
    <name type="scientific">Mycolicibacterium hassiacum (strain DSM 44199 / CIP 105218 / JCM 12690 / 3849)</name>
    <name type="common">Mycobacterium hassiacum</name>
    <dbReference type="NCBI Taxonomy" id="1122247"/>
    <lineage>
        <taxon>Bacteria</taxon>
        <taxon>Bacillati</taxon>
        <taxon>Actinomycetota</taxon>
        <taxon>Actinomycetes</taxon>
        <taxon>Mycobacteriales</taxon>
        <taxon>Mycobacteriaceae</taxon>
        <taxon>Mycolicibacterium</taxon>
    </lineage>
</organism>
<keyword evidence="1" id="KW-0805">Transcription regulation</keyword>
<dbReference type="PROSITE" id="PS50949">
    <property type="entry name" value="HTH_GNTR"/>
    <property type="match status" value="1"/>
</dbReference>
<keyword evidence="5" id="KW-1185">Reference proteome</keyword>
<dbReference type="Proteomes" id="UP000006265">
    <property type="component" value="Unassembled WGS sequence"/>
</dbReference>
<dbReference type="InterPro" id="IPR036388">
    <property type="entry name" value="WH-like_DNA-bd_sf"/>
</dbReference>
<dbReference type="SMART" id="SM00895">
    <property type="entry name" value="FCD"/>
    <property type="match status" value="1"/>
</dbReference>
<dbReference type="eggNOG" id="COG2186">
    <property type="taxonomic scope" value="Bacteria"/>
</dbReference>
<evidence type="ECO:0000256" key="1">
    <source>
        <dbReference type="ARBA" id="ARBA00023015"/>
    </source>
</evidence>
<dbReference type="Gene3D" id="1.20.120.530">
    <property type="entry name" value="GntR ligand-binding domain-like"/>
    <property type="match status" value="1"/>
</dbReference>
<dbReference type="GO" id="GO:0003677">
    <property type="term" value="F:DNA binding"/>
    <property type="evidence" value="ECO:0007669"/>
    <property type="project" value="UniProtKB-KW"/>
</dbReference>
<sequence length="247" mass="27840">MEVTSLREPKMADRVATVLRRMFIRGEIPEGTMLPPESELMERFGVSRPTLREAFRVLESESLIEVQRGVRGGARVTRPRRETLARYAGLILEYEGVTVKDVYDARVAIETPMVAELARTRNPAAIAELERIVEQESQIRPGSDEAVDQLTDFHAAVARLCDNQTLQMISAMLHHIIEKANRSLQPTKGDRAEQAARRSAETHRMVLDLIKAGDVEKATELWRKHLQKGEEYVLSGAELSTVVDLLE</sequence>
<dbReference type="InterPro" id="IPR008920">
    <property type="entry name" value="TF_FadR/GntR_C"/>
</dbReference>
<accession>K5BID1</accession>
<dbReference type="CDD" id="cd07377">
    <property type="entry name" value="WHTH_GntR"/>
    <property type="match status" value="1"/>
</dbReference>